<dbReference type="VEuPathDB" id="FungiDB:G647_04164"/>
<dbReference type="GO" id="GO:0004497">
    <property type="term" value="F:monooxygenase activity"/>
    <property type="evidence" value="ECO:0007669"/>
    <property type="project" value="UniProtKB-KW"/>
</dbReference>
<evidence type="ECO:0000256" key="2">
    <source>
        <dbReference type="ARBA" id="ARBA00022630"/>
    </source>
</evidence>
<dbReference type="AlphaFoldDB" id="V9DD13"/>
<dbReference type="HOGENOM" id="CLU_009665_19_3_1"/>
<keyword evidence="2" id="KW-0285">Flavoprotein</keyword>
<sequence length="491" mass="54264">MNPKYPTGSFLYLNRENDDGTGPSSSSVKLQIAIVGAGVGGLSAAIALRREGHDVTVFESTPILSEIGAGIHVPPNSTRILHSWGLEAALRKISMMPRSLLWRRWENGKVIGNSRLNPECQDWFGSPYYVTHRAHLHEILHRKAVELGVIVRLASRVEQYNPDEPSFVLEGGETVRADLVVAADGIKSLARKTLLGTADSGLRDHGLAVYRATVSVEEMLKNEKTAPLVKSPNLHLWCLIIDRVGGNDHHVMAYRFANDKLLNLVVTHPAEGEPETWNGIDHVADLRRDFKGWDPALTTLLDMVQTAAKSPLKDIRVSDKWSSPSRKTILVGDAAHAMLSFMASGAAMAVEDAVALAESLRFATRKDMISQAIAVFEQVRIPRVKQVHDATVKHGYTLHLPDGPEQQSRDKAMEKEVNGEHFISSPNQWSDPTVLSWLYPHKPAVAVRKAWAERGPKNHNGVNDSGMVRRDEQLPKGCVTTNWDPQVTLHV</sequence>
<evidence type="ECO:0000256" key="1">
    <source>
        <dbReference type="ARBA" id="ARBA00007992"/>
    </source>
</evidence>
<protein>
    <recommendedName>
        <fullName evidence="6">FAD-binding domain-containing protein</fullName>
    </recommendedName>
</protein>
<dbReference type="InterPro" id="IPR002938">
    <property type="entry name" value="FAD-bd"/>
</dbReference>
<dbReference type="OrthoDB" id="4147963at2759"/>
<evidence type="ECO:0000256" key="5">
    <source>
        <dbReference type="ARBA" id="ARBA00023033"/>
    </source>
</evidence>
<dbReference type="SUPFAM" id="SSF54373">
    <property type="entry name" value="FAD-linked reductases, C-terminal domain"/>
    <property type="match status" value="1"/>
</dbReference>
<dbReference type="RefSeq" id="XP_008726730.1">
    <property type="nucleotide sequence ID" value="XM_008728508.1"/>
</dbReference>
<evidence type="ECO:0000256" key="4">
    <source>
        <dbReference type="ARBA" id="ARBA00023002"/>
    </source>
</evidence>
<name>V9DD13_9EURO</name>
<evidence type="ECO:0000259" key="6">
    <source>
        <dbReference type="Pfam" id="PF01494"/>
    </source>
</evidence>
<keyword evidence="5" id="KW-0503">Monooxygenase</keyword>
<evidence type="ECO:0000256" key="3">
    <source>
        <dbReference type="ARBA" id="ARBA00022827"/>
    </source>
</evidence>
<dbReference type="Gene3D" id="3.50.50.60">
    <property type="entry name" value="FAD/NAD(P)-binding domain"/>
    <property type="match status" value="1"/>
</dbReference>
<dbReference type="InterPro" id="IPR036188">
    <property type="entry name" value="FAD/NAD-bd_sf"/>
</dbReference>
<gene>
    <name evidence="7" type="ORF">G647_04164</name>
</gene>
<accession>V9DD13</accession>
<proteinExistence type="inferred from homology"/>
<dbReference type="PANTHER" id="PTHR13789:SF306">
    <property type="entry name" value="HYDROXYLASE, PUTATIVE-RELATED"/>
    <property type="match status" value="1"/>
</dbReference>
<evidence type="ECO:0000313" key="8">
    <source>
        <dbReference type="Proteomes" id="UP000030678"/>
    </source>
</evidence>
<dbReference type="Pfam" id="PF01494">
    <property type="entry name" value="FAD_binding_3"/>
    <property type="match status" value="1"/>
</dbReference>
<keyword evidence="4" id="KW-0560">Oxidoreductase</keyword>
<keyword evidence="3" id="KW-0274">FAD</keyword>
<dbReference type="EMBL" id="KB822704">
    <property type="protein sequence ID" value="ETI24794.1"/>
    <property type="molecule type" value="Genomic_DNA"/>
</dbReference>
<dbReference type="PRINTS" id="PR00420">
    <property type="entry name" value="RNGMNOXGNASE"/>
</dbReference>
<dbReference type="SUPFAM" id="SSF51905">
    <property type="entry name" value="FAD/NAD(P)-binding domain"/>
    <property type="match status" value="1"/>
</dbReference>
<organism evidence="7 8">
    <name type="scientific">Cladophialophora carrionii CBS 160.54</name>
    <dbReference type="NCBI Taxonomy" id="1279043"/>
    <lineage>
        <taxon>Eukaryota</taxon>
        <taxon>Fungi</taxon>
        <taxon>Dikarya</taxon>
        <taxon>Ascomycota</taxon>
        <taxon>Pezizomycotina</taxon>
        <taxon>Eurotiomycetes</taxon>
        <taxon>Chaetothyriomycetidae</taxon>
        <taxon>Chaetothyriales</taxon>
        <taxon>Herpotrichiellaceae</taxon>
        <taxon>Cladophialophora</taxon>
    </lineage>
</organism>
<comment type="similarity">
    <text evidence="1">Belongs to the paxM FAD-dependent monooxygenase family.</text>
</comment>
<reference evidence="7 8" key="1">
    <citation type="submission" date="2013-03" db="EMBL/GenBank/DDBJ databases">
        <title>The Genome Sequence of Cladophialophora carrionii CBS 160.54.</title>
        <authorList>
            <consortium name="The Broad Institute Genomics Platform"/>
            <person name="Cuomo C."/>
            <person name="de Hoog S."/>
            <person name="Gorbushina A."/>
            <person name="Walker B."/>
            <person name="Young S.K."/>
            <person name="Zeng Q."/>
            <person name="Gargeya S."/>
            <person name="Fitzgerald M."/>
            <person name="Haas B."/>
            <person name="Abouelleil A."/>
            <person name="Allen A.W."/>
            <person name="Alvarado L."/>
            <person name="Arachchi H.M."/>
            <person name="Berlin A.M."/>
            <person name="Chapman S.B."/>
            <person name="Gainer-Dewar J."/>
            <person name="Goldberg J."/>
            <person name="Griggs A."/>
            <person name="Gujja S."/>
            <person name="Hansen M."/>
            <person name="Howarth C."/>
            <person name="Imamovic A."/>
            <person name="Ireland A."/>
            <person name="Larimer J."/>
            <person name="McCowan C."/>
            <person name="Murphy C."/>
            <person name="Pearson M."/>
            <person name="Poon T.W."/>
            <person name="Priest M."/>
            <person name="Roberts A."/>
            <person name="Saif S."/>
            <person name="Shea T."/>
            <person name="Sisk P."/>
            <person name="Sykes S."/>
            <person name="Wortman J."/>
            <person name="Nusbaum C."/>
            <person name="Birren B."/>
        </authorList>
    </citation>
    <scope>NUCLEOTIDE SEQUENCE [LARGE SCALE GENOMIC DNA]</scope>
    <source>
        <strain evidence="7 8">CBS 160.54</strain>
    </source>
</reference>
<dbReference type="InterPro" id="IPR050493">
    <property type="entry name" value="FAD-dep_Monooxygenase_BioMet"/>
</dbReference>
<evidence type="ECO:0000313" key="7">
    <source>
        <dbReference type="EMBL" id="ETI24794.1"/>
    </source>
</evidence>
<dbReference type="PANTHER" id="PTHR13789">
    <property type="entry name" value="MONOOXYGENASE"/>
    <property type="match status" value="1"/>
</dbReference>
<dbReference type="GeneID" id="19982657"/>
<dbReference type="GO" id="GO:0071949">
    <property type="term" value="F:FAD binding"/>
    <property type="evidence" value="ECO:0007669"/>
    <property type="project" value="InterPro"/>
</dbReference>
<dbReference type="Proteomes" id="UP000030678">
    <property type="component" value="Unassembled WGS sequence"/>
</dbReference>
<feature type="domain" description="FAD-binding" evidence="6">
    <location>
        <begin position="30"/>
        <end position="390"/>
    </location>
</feature>